<keyword evidence="6" id="KW-0106">Calcium</keyword>
<dbReference type="PROSITE" id="PS00523">
    <property type="entry name" value="SULFATASE_1"/>
    <property type="match status" value="1"/>
</dbReference>
<organism evidence="9 10">
    <name type="scientific">Bremerella volcania</name>
    <dbReference type="NCBI Taxonomy" id="2527984"/>
    <lineage>
        <taxon>Bacteria</taxon>
        <taxon>Pseudomonadati</taxon>
        <taxon>Planctomycetota</taxon>
        <taxon>Planctomycetia</taxon>
        <taxon>Pirellulales</taxon>
        <taxon>Pirellulaceae</taxon>
        <taxon>Bremerella</taxon>
    </lineage>
</organism>
<evidence type="ECO:0000256" key="7">
    <source>
        <dbReference type="SAM" id="SignalP"/>
    </source>
</evidence>
<dbReference type="InterPro" id="IPR050738">
    <property type="entry name" value="Sulfatase"/>
</dbReference>
<evidence type="ECO:0000256" key="3">
    <source>
        <dbReference type="ARBA" id="ARBA00022723"/>
    </source>
</evidence>
<keyword evidence="4 7" id="KW-0732">Signal</keyword>
<dbReference type="InterPro" id="IPR017850">
    <property type="entry name" value="Alkaline_phosphatase_core_sf"/>
</dbReference>
<accession>A0A518CA20</accession>
<dbReference type="PANTHER" id="PTHR42693">
    <property type="entry name" value="ARYLSULFATASE FAMILY MEMBER"/>
    <property type="match status" value="1"/>
</dbReference>
<comment type="cofactor">
    <cofactor evidence="1">
        <name>Ca(2+)</name>
        <dbReference type="ChEBI" id="CHEBI:29108"/>
    </cofactor>
</comment>
<dbReference type="CDD" id="cd16144">
    <property type="entry name" value="ARS_like"/>
    <property type="match status" value="1"/>
</dbReference>
<feature type="signal peptide" evidence="7">
    <location>
        <begin position="1"/>
        <end position="25"/>
    </location>
</feature>
<evidence type="ECO:0000256" key="2">
    <source>
        <dbReference type="ARBA" id="ARBA00008779"/>
    </source>
</evidence>
<dbReference type="Gene3D" id="3.30.1120.10">
    <property type="match status" value="1"/>
</dbReference>
<dbReference type="EMBL" id="CP036289">
    <property type="protein sequence ID" value="QDU76073.1"/>
    <property type="molecule type" value="Genomic_DNA"/>
</dbReference>
<dbReference type="Pfam" id="PF00884">
    <property type="entry name" value="Sulfatase"/>
    <property type="match status" value="1"/>
</dbReference>
<dbReference type="OrthoDB" id="9783154at2"/>
<dbReference type="PROSITE" id="PS00149">
    <property type="entry name" value="SULFATASE_2"/>
    <property type="match status" value="1"/>
</dbReference>
<evidence type="ECO:0000256" key="6">
    <source>
        <dbReference type="ARBA" id="ARBA00022837"/>
    </source>
</evidence>
<name>A0A518CA20_9BACT</name>
<dbReference type="SUPFAM" id="SSF53649">
    <property type="entry name" value="Alkaline phosphatase-like"/>
    <property type="match status" value="1"/>
</dbReference>
<feature type="chain" id="PRO_5021915051" evidence="7">
    <location>
        <begin position="26"/>
        <end position="482"/>
    </location>
</feature>
<dbReference type="InterPro" id="IPR000917">
    <property type="entry name" value="Sulfatase_N"/>
</dbReference>
<proteinExistence type="inferred from homology"/>
<comment type="similarity">
    <text evidence="2">Belongs to the sulfatase family.</text>
</comment>
<dbReference type="PANTHER" id="PTHR42693:SF42">
    <property type="entry name" value="ARYLSULFATASE G"/>
    <property type="match status" value="1"/>
</dbReference>
<keyword evidence="5 9" id="KW-0378">Hydrolase</keyword>
<dbReference type="RefSeq" id="WP_144973915.1">
    <property type="nucleotide sequence ID" value="NZ_CP036289.1"/>
</dbReference>
<evidence type="ECO:0000313" key="10">
    <source>
        <dbReference type="Proteomes" id="UP000318626"/>
    </source>
</evidence>
<evidence type="ECO:0000256" key="4">
    <source>
        <dbReference type="ARBA" id="ARBA00022729"/>
    </source>
</evidence>
<dbReference type="InterPro" id="IPR024607">
    <property type="entry name" value="Sulfatase_CS"/>
</dbReference>
<dbReference type="KEGG" id="bvo:Pan97_31180"/>
<dbReference type="PROSITE" id="PS51257">
    <property type="entry name" value="PROKAR_LIPOPROTEIN"/>
    <property type="match status" value="1"/>
</dbReference>
<dbReference type="GO" id="GO:0004065">
    <property type="term" value="F:arylsulfatase activity"/>
    <property type="evidence" value="ECO:0007669"/>
    <property type="project" value="UniProtKB-EC"/>
</dbReference>
<keyword evidence="10" id="KW-1185">Reference proteome</keyword>
<feature type="domain" description="Sulfatase N-terminal" evidence="8">
    <location>
        <begin position="31"/>
        <end position="367"/>
    </location>
</feature>
<dbReference type="GO" id="GO:0046872">
    <property type="term" value="F:metal ion binding"/>
    <property type="evidence" value="ECO:0007669"/>
    <property type="project" value="UniProtKB-KW"/>
</dbReference>
<sequence precursor="true">MTTRIFPCLLLFLLVSSCLVTTAQAANAKRPNFVFFLVDDLGWADLSCYGSTFHETPNIDALASSGMKFNQAYTACPVCSPTRASILTGRHPVRVDVTDWIPGNGNTGKFLQVHDRDDLALEEVTIAEVLKGKGYQTFFAGKWHLGDEGHWPTDQGFDTNIGGNHKGSPPGGYYAPWKNPTLQAKKDGEYLTERLTEESIHFLETRDAEKPFLLYLCYYNVHTPITPYKKRVEHFQEKAKETFEGKTPTIVEHNGQSRARQDNADYASMVAAVDQSVGDILNKLEQLKLDDNTVVCFFSDNGGLCTLRGPGPTSNLPLRSGKGWLYEGGVRSPMIVRAPSVTTAGTVSEAPVVSTDFFPTMLELAGMPLQPKLHADGLSILNLLKGEKSPEARTLYWHYPHYHGSTWTPGASIRDGDWKLIEFYEYDEVELYNLANDPGEQNDLSKSMPEKTTELREKLKAWQKKMNAKMPQPNPNYRGGAK</sequence>
<evidence type="ECO:0000256" key="1">
    <source>
        <dbReference type="ARBA" id="ARBA00001913"/>
    </source>
</evidence>
<protein>
    <submittedName>
        <fullName evidence="9">Arylsulfatase</fullName>
        <ecNumber evidence="9">3.1.6.1</ecNumber>
    </submittedName>
</protein>
<dbReference type="FunFam" id="3.40.720.10:FF:000065">
    <property type="entry name" value="Arylsulfatase A"/>
    <property type="match status" value="1"/>
</dbReference>
<gene>
    <name evidence="9" type="primary">atsA_41</name>
    <name evidence="9" type="ORF">Pan97_31180</name>
</gene>
<evidence type="ECO:0000313" key="9">
    <source>
        <dbReference type="EMBL" id="QDU76073.1"/>
    </source>
</evidence>
<reference evidence="10" key="1">
    <citation type="submission" date="2019-02" db="EMBL/GenBank/DDBJ databases">
        <title>Deep-cultivation of Planctomycetes and their phenomic and genomic characterization uncovers novel biology.</title>
        <authorList>
            <person name="Wiegand S."/>
            <person name="Jogler M."/>
            <person name="Boedeker C."/>
            <person name="Pinto D."/>
            <person name="Vollmers J."/>
            <person name="Rivas-Marin E."/>
            <person name="Kohn T."/>
            <person name="Peeters S.H."/>
            <person name="Heuer A."/>
            <person name="Rast P."/>
            <person name="Oberbeckmann S."/>
            <person name="Bunk B."/>
            <person name="Jeske O."/>
            <person name="Meyerdierks A."/>
            <person name="Storesund J.E."/>
            <person name="Kallscheuer N."/>
            <person name="Luecker S."/>
            <person name="Lage O.M."/>
            <person name="Pohl T."/>
            <person name="Merkel B.J."/>
            <person name="Hornburger P."/>
            <person name="Mueller R.-W."/>
            <person name="Bruemmer F."/>
            <person name="Labrenz M."/>
            <person name="Spormann A.M."/>
            <person name="Op den Camp H."/>
            <person name="Overmann J."/>
            <person name="Amann R."/>
            <person name="Jetten M.S.M."/>
            <person name="Mascher T."/>
            <person name="Medema M.H."/>
            <person name="Devos D.P."/>
            <person name="Kaster A.-K."/>
            <person name="Ovreas L."/>
            <person name="Rohde M."/>
            <person name="Galperin M.Y."/>
            <person name="Jogler C."/>
        </authorList>
    </citation>
    <scope>NUCLEOTIDE SEQUENCE [LARGE SCALE GENOMIC DNA]</scope>
    <source>
        <strain evidence="10">Pan97</strain>
    </source>
</reference>
<dbReference type="EC" id="3.1.6.1" evidence="9"/>
<evidence type="ECO:0000259" key="8">
    <source>
        <dbReference type="Pfam" id="PF00884"/>
    </source>
</evidence>
<dbReference type="Proteomes" id="UP000318626">
    <property type="component" value="Chromosome"/>
</dbReference>
<dbReference type="Gene3D" id="3.40.720.10">
    <property type="entry name" value="Alkaline Phosphatase, subunit A"/>
    <property type="match status" value="1"/>
</dbReference>
<dbReference type="AlphaFoldDB" id="A0A518CA20"/>
<evidence type="ECO:0000256" key="5">
    <source>
        <dbReference type="ARBA" id="ARBA00022801"/>
    </source>
</evidence>
<keyword evidence="3" id="KW-0479">Metal-binding</keyword>